<dbReference type="PANTHER" id="PTHR45783">
    <property type="entry name" value="KINESIN LIGHT CHAIN"/>
    <property type="match status" value="1"/>
</dbReference>
<dbReference type="GO" id="GO:0019894">
    <property type="term" value="F:kinesin binding"/>
    <property type="evidence" value="ECO:0007669"/>
    <property type="project" value="TreeGrafter"/>
</dbReference>
<evidence type="ECO:0000313" key="13">
    <source>
        <dbReference type="Proteomes" id="UP000309340"/>
    </source>
</evidence>
<evidence type="ECO:0000259" key="10">
    <source>
        <dbReference type="Pfam" id="PF02057"/>
    </source>
</evidence>
<protein>
    <submittedName>
        <fullName evidence="12">Uncharacterized protein</fullName>
    </submittedName>
</protein>
<comment type="subcellular location">
    <subcellularLocation>
        <location evidence="1">Cytoplasm</location>
        <location evidence="1">Cytoskeleton</location>
    </subcellularLocation>
</comment>
<dbReference type="Gene3D" id="3.20.20.80">
    <property type="entry name" value="Glycosidases"/>
    <property type="match status" value="1"/>
</dbReference>
<organism evidence="12 13">
    <name type="scientific">Friedmanniomyces simplex</name>
    <dbReference type="NCBI Taxonomy" id="329884"/>
    <lineage>
        <taxon>Eukaryota</taxon>
        <taxon>Fungi</taxon>
        <taxon>Dikarya</taxon>
        <taxon>Ascomycota</taxon>
        <taxon>Pezizomycotina</taxon>
        <taxon>Dothideomycetes</taxon>
        <taxon>Dothideomycetidae</taxon>
        <taxon>Mycosphaerellales</taxon>
        <taxon>Teratosphaeriaceae</taxon>
        <taxon>Friedmanniomyces</taxon>
    </lineage>
</organism>
<dbReference type="GO" id="GO:0007018">
    <property type="term" value="P:microtubule-based movement"/>
    <property type="evidence" value="ECO:0007669"/>
    <property type="project" value="TreeGrafter"/>
</dbReference>
<reference evidence="12 13" key="1">
    <citation type="submission" date="2017-03" db="EMBL/GenBank/DDBJ databases">
        <title>Genomes of endolithic fungi from Antarctica.</title>
        <authorList>
            <person name="Coleine C."/>
            <person name="Masonjones S."/>
            <person name="Stajich J.E."/>
        </authorList>
    </citation>
    <scope>NUCLEOTIDE SEQUENCE [LARGE SCALE GENOMIC DNA]</scope>
    <source>
        <strain evidence="12 13">CCFEE 5184</strain>
    </source>
</reference>
<dbReference type="InterPro" id="IPR033452">
    <property type="entry name" value="GH30_C"/>
</dbReference>
<dbReference type="InterPro" id="IPR002151">
    <property type="entry name" value="Kinesin_light"/>
</dbReference>
<dbReference type="InterPro" id="IPR049161">
    <property type="entry name" value="GH59_cat"/>
</dbReference>
<dbReference type="GO" id="GO:0004553">
    <property type="term" value="F:hydrolase activity, hydrolyzing O-glycosyl compounds"/>
    <property type="evidence" value="ECO:0007669"/>
    <property type="project" value="InterPro"/>
</dbReference>
<sequence>MDSKPSESSDEDLRSSLATKDSLAAALTKSGQCDEAETLLREVLKTRNTLGQSKADPDMVRTMNNLGGVLNSQGRFSEAEALHRQVLESDEQRVGSEHTDTITSMNNLANSLMRQGKLEEAETLQRRALDLSQQVRGPDHPETLSIMGNLGDIMLRQHKYEQAETMTREALELRQEVLREHHPETATSTHNLASVLSKRAKYDEAEALHRQGVALAQTDAEKMTSTLLLGSYAHPPQYGGGSGSSTITVNVAKKYQAFDGMGFSEAFQRGTQIYGAGGLSAANTSRVLDLLYSNENGAGMTILRNGIGSSLTNPYDLMKSIETVSPGLNTSAPHYDWQGTVKPGFGLDNGQLQLTKDALARGVQKVYADAWSAPGFMKNNSNDSYGGYLCGVTGIECATGDWRQAYANYLVQYLRFYQEEGINIDYVGFVNEPDLNVTYASMLSDGKQAADFLTVLYPTLKQSGLTTSIACCDGSGWEQERERLTGIQAAGAEYTLDLVTAHGYSSPPSTPFATTKKVWETEWADLSGPHTLEWYTNGTSGEGLTWANNIQQLFAVQNVSAALYWIGADNTTSNSALILIQNDTVQVSKRLWAFAQYSRFVKPGATRIDVVSTGAAFNLTAFENADGSVAVQVINNSNATETVAVQGLTSWRHSRIDGWLTNNANDLTRVPVKSIGRGRVQASIPAFSMMSFVSS</sequence>
<dbReference type="GO" id="GO:0005737">
    <property type="term" value="C:cytoplasm"/>
    <property type="evidence" value="ECO:0007669"/>
    <property type="project" value="TreeGrafter"/>
</dbReference>
<keyword evidence="6" id="KW-0802">TPR repeat</keyword>
<proteinExistence type="inferred from homology"/>
<evidence type="ECO:0000256" key="8">
    <source>
        <dbReference type="ARBA" id="ARBA00023175"/>
    </source>
</evidence>
<comment type="similarity">
    <text evidence="2">Belongs to the kinesin light chain family.</text>
</comment>
<dbReference type="AlphaFoldDB" id="A0A4U0XRU3"/>
<evidence type="ECO:0000256" key="7">
    <source>
        <dbReference type="ARBA" id="ARBA00023054"/>
    </source>
</evidence>
<dbReference type="Pfam" id="PF02057">
    <property type="entry name" value="Glyco_hydro_59"/>
    <property type="match status" value="1"/>
</dbReference>
<gene>
    <name evidence="12" type="ORF">B0A55_01904</name>
</gene>
<keyword evidence="5" id="KW-0677">Repeat</keyword>
<evidence type="ECO:0000256" key="1">
    <source>
        <dbReference type="ARBA" id="ARBA00004245"/>
    </source>
</evidence>
<feature type="domain" description="Glycosyl hydrolase family 59 catalytic" evidence="10">
    <location>
        <begin position="283"/>
        <end position="568"/>
    </location>
</feature>
<evidence type="ECO:0000256" key="4">
    <source>
        <dbReference type="ARBA" id="ARBA00022701"/>
    </source>
</evidence>
<evidence type="ECO:0000256" key="9">
    <source>
        <dbReference type="ARBA" id="ARBA00023212"/>
    </source>
</evidence>
<keyword evidence="13" id="KW-1185">Reference proteome</keyword>
<dbReference type="InterPro" id="IPR013780">
    <property type="entry name" value="Glyco_hydro_b"/>
</dbReference>
<comment type="caution">
    <text evidence="12">The sequence shown here is derived from an EMBL/GenBank/DDBJ whole genome shotgun (WGS) entry which is preliminary data.</text>
</comment>
<dbReference type="Gene3D" id="1.25.40.10">
    <property type="entry name" value="Tetratricopeptide repeat domain"/>
    <property type="match status" value="1"/>
</dbReference>
<dbReference type="GO" id="GO:0005874">
    <property type="term" value="C:microtubule"/>
    <property type="evidence" value="ECO:0007669"/>
    <property type="project" value="UniProtKB-KW"/>
</dbReference>
<evidence type="ECO:0000256" key="3">
    <source>
        <dbReference type="ARBA" id="ARBA00022490"/>
    </source>
</evidence>
<dbReference type="EMBL" id="NAJQ01000071">
    <property type="protein sequence ID" value="TKA80372.1"/>
    <property type="molecule type" value="Genomic_DNA"/>
</dbReference>
<dbReference type="Pfam" id="PF13424">
    <property type="entry name" value="TPR_12"/>
    <property type="match status" value="2"/>
</dbReference>
<dbReference type="PANTHER" id="PTHR45783:SF3">
    <property type="entry name" value="KINESIN LIGHT CHAIN"/>
    <property type="match status" value="1"/>
</dbReference>
<dbReference type="Pfam" id="PF13374">
    <property type="entry name" value="TPR_10"/>
    <property type="match status" value="1"/>
</dbReference>
<dbReference type="SUPFAM" id="SSF51011">
    <property type="entry name" value="Glycosyl hydrolase domain"/>
    <property type="match status" value="1"/>
</dbReference>
<dbReference type="SUPFAM" id="SSF51445">
    <property type="entry name" value="(Trans)glycosidases"/>
    <property type="match status" value="1"/>
</dbReference>
<evidence type="ECO:0000313" key="12">
    <source>
        <dbReference type="EMBL" id="TKA80372.1"/>
    </source>
</evidence>
<evidence type="ECO:0000256" key="6">
    <source>
        <dbReference type="ARBA" id="ARBA00022803"/>
    </source>
</evidence>
<dbReference type="InterPro" id="IPR019734">
    <property type="entry name" value="TPR_rpt"/>
</dbReference>
<dbReference type="GO" id="GO:0005871">
    <property type="term" value="C:kinesin complex"/>
    <property type="evidence" value="ECO:0007669"/>
    <property type="project" value="InterPro"/>
</dbReference>
<keyword evidence="9" id="KW-0206">Cytoskeleton</keyword>
<dbReference type="STRING" id="329884.A0A4U0XRU3"/>
<dbReference type="InterPro" id="IPR017853">
    <property type="entry name" value="GH"/>
</dbReference>
<keyword evidence="7" id="KW-0175">Coiled coil</keyword>
<name>A0A4U0XRU3_9PEZI</name>
<dbReference type="InterPro" id="IPR011990">
    <property type="entry name" value="TPR-like_helical_dom_sf"/>
</dbReference>
<evidence type="ECO:0000256" key="2">
    <source>
        <dbReference type="ARBA" id="ARBA00009622"/>
    </source>
</evidence>
<dbReference type="Proteomes" id="UP000309340">
    <property type="component" value="Unassembled WGS sequence"/>
</dbReference>
<dbReference type="Pfam" id="PF17189">
    <property type="entry name" value="Glyco_hydro_30C"/>
    <property type="match status" value="1"/>
</dbReference>
<dbReference type="SUPFAM" id="SSF48452">
    <property type="entry name" value="TPR-like"/>
    <property type="match status" value="2"/>
</dbReference>
<keyword evidence="8" id="KW-0505">Motor protein</keyword>
<keyword evidence="3" id="KW-0963">Cytoplasm</keyword>
<dbReference type="SMART" id="SM00028">
    <property type="entry name" value="TPR"/>
    <property type="match status" value="5"/>
</dbReference>
<dbReference type="Gene3D" id="2.60.40.1180">
    <property type="entry name" value="Golgi alpha-mannosidase II"/>
    <property type="match status" value="1"/>
</dbReference>
<evidence type="ECO:0000256" key="5">
    <source>
        <dbReference type="ARBA" id="ARBA00022737"/>
    </source>
</evidence>
<keyword evidence="4" id="KW-0493">Microtubule</keyword>
<feature type="domain" description="Glycosyl hydrolase family 30 beta sandwich" evidence="11">
    <location>
        <begin position="604"/>
        <end position="691"/>
    </location>
</feature>
<dbReference type="OrthoDB" id="2012278at2759"/>
<evidence type="ECO:0000259" key="11">
    <source>
        <dbReference type="Pfam" id="PF17189"/>
    </source>
</evidence>
<accession>A0A4U0XRU3</accession>